<protein>
    <submittedName>
        <fullName evidence="2">Uncharacterized protein</fullName>
    </submittedName>
</protein>
<evidence type="ECO:0000313" key="2">
    <source>
        <dbReference type="EMBL" id="KAJ1168809.1"/>
    </source>
</evidence>
<dbReference type="AlphaFoldDB" id="A0AAV7SXI2"/>
<proteinExistence type="predicted"/>
<dbReference type="EMBL" id="JANPWB010000007">
    <property type="protein sequence ID" value="KAJ1168809.1"/>
    <property type="molecule type" value="Genomic_DNA"/>
</dbReference>
<gene>
    <name evidence="2" type="ORF">NDU88_000722</name>
</gene>
<feature type="compositionally biased region" description="Basic and acidic residues" evidence="1">
    <location>
        <begin position="9"/>
        <end position="21"/>
    </location>
</feature>
<dbReference type="Proteomes" id="UP001066276">
    <property type="component" value="Chromosome 4_1"/>
</dbReference>
<keyword evidence="3" id="KW-1185">Reference proteome</keyword>
<feature type="region of interest" description="Disordered" evidence="1">
    <location>
        <begin position="1"/>
        <end position="21"/>
    </location>
</feature>
<accession>A0AAV7SXI2</accession>
<sequence length="68" mass="7887">MAWTVGSHSDGDRRREEVQHRHFDRERLARHCTSDAVKECIEIDGLAVPAKEMLMRQINVKELINDDA</sequence>
<evidence type="ECO:0000313" key="3">
    <source>
        <dbReference type="Proteomes" id="UP001066276"/>
    </source>
</evidence>
<organism evidence="2 3">
    <name type="scientific">Pleurodeles waltl</name>
    <name type="common">Iberian ribbed newt</name>
    <dbReference type="NCBI Taxonomy" id="8319"/>
    <lineage>
        <taxon>Eukaryota</taxon>
        <taxon>Metazoa</taxon>
        <taxon>Chordata</taxon>
        <taxon>Craniata</taxon>
        <taxon>Vertebrata</taxon>
        <taxon>Euteleostomi</taxon>
        <taxon>Amphibia</taxon>
        <taxon>Batrachia</taxon>
        <taxon>Caudata</taxon>
        <taxon>Salamandroidea</taxon>
        <taxon>Salamandridae</taxon>
        <taxon>Pleurodelinae</taxon>
        <taxon>Pleurodeles</taxon>
    </lineage>
</organism>
<comment type="caution">
    <text evidence="2">The sequence shown here is derived from an EMBL/GenBank/DDBJ whole genome shotgun (WGS) entry which is preliminary data.</text>
</comment>
<name>A0AAV7SXI2_PLEWA</name>
<evidence type="ECO:0000256" key="1">
    <source>
        <dbReference type="SAM" id="MobiDB-lite"/>
    </source>
</evidence>
<reference evidence="2" key="1">
    <citation type="journal article" date="2022" name="bioRxiv">
        <title>Sequencing and chromosome-scale assembly of the giantPleurodeles waltlgenome.</title>
        <authorList>
            <person name="Brown T."/>
            <person name="Elewa A."/>
            <person name="Iarovenko S."/>
            <person name="Subramanian E."/>
            <person name="Araus A.J."/>
            <person name="Petzold A."/>
            <person name="Susuki M."/>
            <person name="Suzuki K.-i.T."/>
            <person name="Hayashi T."/>
            <person name="Toyoda A."/>
            <person name="Oliveira C."/>
            <person name="Osipova E."/>
            <person name="Leigh N.D."/>
            <person name="Simon A."/>
            <person name="Yun M.H."/>
        </authorList>
    </citation>
    <scope>NUCLEOTIDE SEQUENCE</scope>
    <source>
        <strain evidence="2">20211129_DDA</strain>
        <tissue evidence="2">Liver</tissue>
    </source>
</reference>